<evidence type="ECO:0000256" key="1">
    <source>
        <dbReference type="SAM" id="MobiDB-lite"/>
    </source>
</evidence>
<accession>A0AAV8TKK1</accession>
<evidence type="ECO:0000313" key="2">
    <source>
        <dbReference type="EMBL" id="KAJ8766484.1"/>
    </source>
</evidence>
<dbReference type="PANTHER" id="PTHR36751:SF1">
    <property type="entry name" value="F3E22.8 PROTEIN"/>
    <property type="match status" value="1"/>
</dbReference>
<protein>
    <submittedName>
        <fullName evidence="2">Uncharacterized protein</fullName>
    </submittedName>
</protein>
<comment type="caution">
    <text evidence="2">The sequence shown here is derived from an EMBL/GenBank/DDBJ whole genome shotgun (WGS) entry which is preliminary data.</text>
</comment>
<dbReference type="PANTHER" id="PTHR36751">
    <property type="entry name" value="F3E22.8 PROTEIN"/>
    <property type="match status" value="1"/>
</dbReference>
<sequence>MDISLIADTVTMATQQGLGYASILLRHQNLITVADSSPSVAVQISAAILDAIAPPPLKSTSFAVGRRTLLRKKRRTRRTHQGGDSEDGDNEEFWFFGGDGDGDGTFGGGFGSWGSGGGGGGGGWSFDGHSWDEPSWSPSLNFAYGFVYEVF</sequence>
<evidence type="ECO:0000313" key="3">
    <source>
        <dbReference type="Proteomes" id="UP001159364"/>
    </source>
</evidence>
<organism evidence="2 3">
    <name type="scientific">Erythroxylum novogranatense</name>
    <dbReference type="NCBI Taxonomy" id="1862640"/>
    <lineage>
        <taxon>Eukaryota</taxon>
        <taxon>Viridiplantae</taxon>
        <taxon>Streptophyta</taxon>
        <taxon>Embryophyta</taxon>
        <taxon>Tracheophyta</taxon>
        <taxon>Spermatophyta</taxon>
        <taxon>Magnoliopsida</taxon>
        <taxon>eudicotyledons</taxon>
        <taxon>Gunneridae</taxon>
        <taxon>Pentapetalae</taxon>
        <taxon>rosids</taxon>
        <taxon>fabids</taxon>
        <taxon>Malpighiales</taxon>
        <taxon>Erythroxylaceae</taxon>
        <taxon>Erythroxylum</taxon>
    </lineage>
</organism>
<proteinExistence type="predicted"/>
<name>A0AAV8TKK1_9ROSI</name>
<gene>
    <name evidence="2" type="ORF">K2173_022543</name>
</gene>
<dbReference type="AlphaFoldDB" id="A0AAV8TKK1"/>
<reference evidence="2 3" key="1">
    <citation type="submission" date="2021-09" db="EMBL/GenBank/DDBJ databases">
        <title>Genomic insights and catalytic innovation underlie evolution of tropane alkaloids biosynthesis.</title>
        <authorList>
            <person name="Wang Y.-J."/>
            <person name="Tian T."/>
            <person name="Huang J.-P."/>
            <person name="Huang S.-X."/>
        </authorList>
    </citation>
    <scope>NUCLEOTIDE SEQUENCE [LARGE SCALE GENOMIC DNA]</scope>
    <source>
        <strain evidence="2">KIB-2018</strain>
        <tissue evidence="2">Leaf</tissue>
    </source>
</reference>
<dbReference type="Proteomes" id="UP001159364">
    <property type="component" value="Linkage Group LG05"/>
</dbReference>
<keyword evidence="3" id="KW-1185">Reference proteome</keyword>
<dbReference type="EMBL" id="JAIWQS010000005">
    <property type="protein sequence ID" value="KAJ8766484.1"/>
    <property type="molecule type" value="Genomic_DNA"/>
</dbReference>
<feature type="region of interest" description="Disordered" evidence="1">
    <location>
        <begin position="73"/>
        <end position="92"/>
    </location>
</feature>